<reference evidence="4" key="1">
    <citation type="submission" date="2023-11" db="EMBL/GenBank/DDBJ databases">
        <authorList>
            <person name="De Vega J J."/>
            <person name="De Vega J J."/>
        </authorList>
    </citation>
    <scope>NUCLEOTIDE SEQUENCE</scope>
</reference>
<evidence type="ECO:0000313" key="4">
    <source>
        <dbReference type="EMBL" id="CAK5282106.1"/>
    </source>
</evidence>
<comment type="caution">
    <text evidence="4">The sequence shown here is derived from an EMBL/GenBank/DDBJ whole genome shotgun (WGS) entry which is preliminary data.</text>
</comment>
<keyword evidence="1" id="KW-0808">Transferase</keyword>
<feature type="domain" description="N-acetyltransferase" evidence="2">
    <location>
        <begin position="76"/>
        <end position="239"/>
    </location>
</feature>
<accession>A0AAD2HVL1</accession>
<dbReference type="Pfam" id="PF00583">
    <property type="entry name" value="Acetyltransf_1"/>
    <property type="match status" value="1"/>
</dbReference>
<sequence>MSGSEIRIRPFRPEDKPEIRRLMIEGFVSGPLSPCVEALKHNLTTPTSFLLYLSASAGAGLCLAPSTSHKLRILGLALSSCSVGIFLFIRRGIRQFFLGSCERAEQTDFNDIGEWYDTNRGGPGGFFVAAFAQEGREDKVVGFVGMDCKMHPDPHTAELRRMVVSPFYRRQRIAGRLLEAAVEHAKTHSIATLEIETSQHQPGAKRLYEKFGFRAFLTKRLSLGPLGSMQVWRLRKTVGESIMAD</sequence>
<evidence type="ECO:0000256" key="1">
    <source>
        <dbReference type="ARBA" id="ARBA00022679"/>
    </source>
</evidence>
<dbReference type="GO" id="GO:0008080">
    <property type="term" value="F:N-acetyltransferase activity"/>
    <property type="evidence" value="ECO:0007669"/>
    <property type="project" value="InterPro"/>
</dbReference>
<evidence type="ECO:0000313" key="5">
    <source>
        <dbReference type="Proteomes" id="UP001295794"/>
    </source>
</evidence>
<keyword evidence="5" id="KW-1185">Reference proteome</keyword>
<dbReference type="PANTHER" id="PTHR13947">
    <property type="entry name" value="GNAT FAMILY N-ACETYLTRANSFERASE"/>
    <property type="match status" value="1"/>
</dbReference>
<dbReference type="InterPro" id="IPR000182">
    <property type="entry name" value="GNAT_dom"/>
</dbReference>
<dbReference type="EMBL" id="CAVNYO010000446">
    <property type="protein sequence ID" value="CAK5282106.1"/>
    <property type="molecule type" value="Genomic_DNA"/>
</dbReference>
<name>A0AAD2HVL1_9AGAR</name>
<dbReference type="SUPFAM" id="SSF55729">
    <property type="entry name" value="Acyl-CoA N-acyltransferases (Nat)"/>
    <property type="match status" value="1"/>
</dbReference>
<dbReference type="AlphaFoldDB" id="A0AAD2HVL1"/>
<dbReference type="InterPro" id="IPR050769">
    <property type="entry name" value="NAT_camello-type"/>
</dbReference>
<organism evidence="4 5">
    <name type="scientific">Mycena citricolor</name>
    <dbReference type="NCBI Taxonomy" id="2018698"/>
    <lineage>
        <taxon>Eukaryota</taxon>
        <taxon>Fungi</taxon>
        <taxon>Dikarya</taxon>
        <taxon>Basidiomycota</taxon>
        <taxon>Agaricomycotina</taxon>
        <taxon>Agaricomycetes</taxon>
        <taxon>Agaricomycetidae</taxon>
        <taxon>Agaricales</taxon>
        <taxon>Marasmiineae</taxon>
        <taxon>Mycenaceae</taxon>
        <taxon>Mycena</taxon>
    </lineage>
</organism>
<dbReference type="InterPro" id="IPR016181">
    <property type="entry name" value="Acyl_CoA_acyltransferase"/>
</dbReference>
<protein>
    <recommendedName>
        <fullName evidence="2">N-acetyltransferase domain-containing protein</fullName>
    </recommendedName>
</protein>
<dbReference type="Gene3D" id="3.40.630.30">
    <property type="match status" value="1"/>
</dbReference>
<dbReference type="Proteomes" id="UP001295794">
    <property type="component" value="Unassembled WGS sequence"/>
</dbReference>
<evidence type="ECO:0000259" key="2">
    <source>
        <dbReference type="PROSITE" id="PS51186"/>
    </source>
</evidence>
<dbReference type="CDD" id="cd04301">
    <property type="entry name" value="NAT_SF"/>
    <property type="match status" value="1"/>
</dbReference>
<proteinExistence type="predicted"/>
<gene>
    <name evidence="4" type="ORF">MYCIT1_LOCUS33577</name>
    <name evidence="3" type="ORF">MYCIT1_LOCUS8681</name>
</gene>
<dbReference type="PANTHER" id="PTHR13947:SF37">
    <property type="entry name" value="LD18367P"/>
    <property type="match status" value="1"/>
</dbReference>
<dbReference type="PROSITE" id="PS51186">
    <property type="entry name" value="GNAT"/>
    <property type="match status" value="1"/>
</dbReference>
<evidence type="ECO:0000313" key="3">
    <source>
        <dbReference type="EMBL" id="CAK5266750.1"/>
    </source>
</evidence>
<dbReference type="EMBL" id="CAVNYO010000110">
    <property type="protein sequence ID" value="CAK5266750.1"/>
    <property type="molecule type" value="Genomic_DNA"/>
</dbReference>